<dbReference type="RefSeq" id="WP_377264870.1">
    <property type="nucleotide sequence ID" value="NZ_JBHMAA010000032.1"/>
</dbReference>
<dbReference type="Proteomes" id="UP001589692">
    <property type="component" value="Unassembled WGS sequence"/>
</dbReference>
<evidence type="ECO:0000313" key="2">
    <source>
        <dbReference type="Proteomes" id="UP001589692"/>
    </source>
</evidence>
<gene>
    <name evidence="1" type="ORF">ACFFP0_24660</name>
</gene>
<sequence length="94" mass="10676">MNHSAARSNWTVNGYEGEYRPVWASSWRPVRLNGRPVYFTTALAAEVAAWRVLYAVEQRVMKRDGEIVFAAKSAADRLFRKGKVVEVERMGESA</sequence>
<proteinExistence type="predicted"/>
<comment type="caution">
    <text evidence="1">The sequence shown here is derived from an EMBL/GenBank/DDBJ whole genome shotgun (WGS) entry which is preliminary data.</text>
</comment>
<evidence type="ECO:0000313" key="1">
    <source>
        <dbReference type="EMBL" id="MFB9952053.1"/>
    </source>
</evidence>
<keyword evidence="2" id="KW-1185">Reference proteome</keyword>
<organism evidence="1 2">
    <name type="scientific">Rhizobium puerariae</name>
    <dbReference type="NCBI Taxonomy" id="1585791"/>
    <lineage>
        <taxon>Bacteria</taxon>
        <taxon>Pseudomonadati</taxon>
        <taxon>Pseudomonadota</taxon>
        <taxon>Alphaproteobacteria</taxon>
        <taxon>Hyphomicrobiales</taxon>
        <taxon>Rhizobiaceae</taxon>
        <taxon>Rhizobium/Agrobacterium group</taxon>
        <taxon>Rhizobium</taxon>
    </lineage>
</organism>
<name>A0ABV6AN59_9HYPH</name>
<protein>
    <submittedName>
        <fullName evidence="1">Uncharacterized protein</fullName>
    </submittedName>
</protein>
<dbReference type="EMBL" id="JBHMAA010000032">
    <property type="protein sequence ID" value="MFB9952053.1"/>
    <property type="molecule type" value="Genomic_DNA"/>
</dbReference>
<accession>A0ABV6AN59</accession>
<reference evidence="1 2" key="1">
    <citation type="submission" date="2024-09" db="EMBL/GenBank/DDBJ databases">
        <authorList>
            <person name="Sun Q."/>
            <person name="Mori K."/>
        </authorList>
    </citation>
    <scope>NUCLEOTIDE SEQUENCE [LARGE SCALE GENOMIC DNA]</scope>
    <source>
        <strain evidence="1 2">TBRC 4938</strain>
    </source>
</reference>